<sequence>MTTGGSPGPGTDPDLDLDDLKEAELRLARTVDGLHGDDWVAPSLLPDWTRAHVVAHLALNGEALRDVLRGEVDHERMPMYESQERRDSDIAELAQAEPAELRERLLGTLTTFTESVLAVPDETWERRFARVRGAEPTLPLRAIPVMRLREIEIHHADLGLGYSPDDWPQPFAELVIDGMVKRLDPDSGFRVAPLDSAHSWDVDGVGDDPLVVTGPVRQVAWWLTGREPSPQVTSSRGELPAIGGW</sequence>
<dbReference type="Gene3D" id="1.20.120.450">
    <property type="entry name" value="dinb family like domain"/>
    <property type="match status" value="1"/>
</dbReference>
<dbReference type="Gene3D" id="3.30.1050.20">
    <property type="match status" value="1"/>
</dbReference>
<evidence type="ECO:0000259" key="1">
    <source>
        <dbReference type="Pfam" id="PF11716"/>
    </source>
</evidence>
<comment type="caution">
    <text evidence="2">The sequence shown here is derived from an EMBL/GenBank/DDBJ whole genome shotgun (WGS) entry which is preliminary data.</text>
</comment>
<dbReference type="NCBIfam" id="TIGR03083">
    <property type="entry name" value="maleylpyruvate isomerase family mycothiol-dependent enzyme"/>
    <property type="match status" value="1"/>
</dbReference>
<dbReference type="SUPFAM" id="SSF109854">
    <property type="entry name" value="DinB/YfiT-like putative metalloenzymes"/>
    <property type="match status" value="1"/>
</dbReference>
<dbReference type="InterPro" id="IPR036527">
    <property type="entry name" value="SCP2_sterol-bd_dom_sf"/>
</dbReference>
<keyword evidence="3" id="KW-1185">Reference proteome</keyword>
<proteinExistence type="predicted"/>
<gene>
    <name evidence="2" type="ORF">ACFSDE_18755</name>
</gene>
<dbReference type="RefSeq" id="WP_343921583.1">
    <property type="nucleotide sequence ID" value="NZ_BAAAJT010000003.1"/>
</dbReference>
<dbReference type="Proteomes" id="UP001597351">
    <property type="component" value="Unassembled WGS sequence"/>
</dbReference>
<dbReference type="InterPro" id="IPR024344">
    <property type="entry name" value="MDMPI_metal-binding"/>
</dbReference>
<dbReference type="InterPro" id="IPR034660">
    <property type="entry name" value="DinB/YfiT-like"/>
</dbReference>
<protein>
    <submittedName>
        <fullName evidence="2">Maleylpyruvate isomerase family mycothiol-dependent enzyme</fullName>
    </submittedName>
</protein>
<dbReference type="SUPFAM" id="SSF55718">
    <property type="entry name" value="SCP-like"/>
    <property type="match status" value="1"/>
</dbReference>
<keyword evidence="2" id="KW-0413">Isomerase</keyword>
<dbReference type="GO" id="GO:0016853">
    <property type="term" value="F:isomerase activity"/>
    <property type="evidence" value="ECO:0007669"/>
    <property type="project" value="UniProtKB-KW"/>
</dbReference>
<dbReference type="Pfam" id="PF11716">
    <property type="entry name" value="MDMPI_N"/>
    <property type="match status" value="1"/>
</dbReference>
<name>A0ABW4TSE0_9ACTN</name>
<evidence type="ECO:0000313" key="3">
    <source>
        <dbReference type="Proteomes" id="UP001597351"/>
    </source>
</evidence>
<dbReference type="InterPro" id="IPR017517">
    <property type="entry name" value="Maleyloyr_isom"/>
</dbReference>
<evidence type="ECO:0000313" key="2">
    <source>
        <dbReference type="EMBL" id="MFD1948850.1"/>
    </source>
</evidence>
<accession>A0ABW4TSE0</accession>
<organism evidence="2 3">
    <name type="scientific">Nocardioides aestuarii</name>
    <dbReference type="NCBI Taxonomy" id="252231"/>
    <lineage>
        <taxon>Bacteria</taxon>
        <taxon>Bacillati</taxon>
        <taxon>Actinomycetota</taxon>
        <taxon>Actinomycetes</taxon>
        <taxon>Propionibacteriales</taxon>
        <taxon>Nocardioidaceae</taxon>
        <taxon>Nocardioides</taxon>
    </lineage>
</organism>
<dbReference type="EMBL" id="JBHUGD010000004">
    <property type="protein sequence ID" value="MFD1948850.1"/>
    <property type="molecule type" value="Genomic_DNA"/>
</dbReference>
<feature type="domain" description="Mycothiol-dependent maleylpyruvate isomerase metal-binding" evidence="1">
    <location>
        <begin position="22"/>
        <end position="158"/>
    </location>
</feature>
<reference evidence="3" key="1">
    <citation type="journal article" date="2019" name="Int. J. Syst. Evol. Microbiol.">
        <title>The Global Catalogue of Microorganisms (GCM) 10K type strain sequencing project: providing services to taxonomists for standard genome sequencing and annotation.</title>
        <authorList>
            <consortium name="The Broad Institute Genomics Platform"/>
            <consortium name="The Broad Institute Genome Sequencing Center for Infectious Disease"/>
            <person name="Wu L."/>
            <person name="Ma J."/>
        </authorList>
    </citation>
    <scope>NUCLEOTIDE SEQUENCE [LARGE SCALE GENOMIC DNA]</scope>
    <source>
        <strain evidence="3">CGMCC 1.12477</strain>
    </source>
</reference>